<evidence type="ECO:0000313" key="6">
    <source>
        <dbReference type="Proteomes" id="UP000442990"/>
    </source>
</evidence>
<proteinExistence type="predicted"/>
<sequence length="22" mass="2409">KARLHPIESETDDTALPTELTA</sequence>
<evidence type="ECO:0000313" key="3">
    <source>
        <dbReference type="EMBL" id="KAB1976716.1"/>
    </source>
</evidence>
<reference evidence="4 6" key="1">
    <citation type="submission" date="2019-09" db="EMBL/GenBank/DDBJ databases">
        <title>Isolation and identification of active actinomycetes.</title>
        <authorList>
            <person name="Yu Z."/>
            <person name="Han C."/>
            <person name="Yu B."/>
        </authorList>
    </citation>
    <scope>NUCLEOTIDE SEQUENCE [LARGE SCALE GENOMIC DNA]</scope>
    <source>
        <strain evidence="4 6">NEAU-H2</strain>
    </source>
</reference>
<evidence type="ECO:0000313" key="2">
    <source>
        <dbReference type="EMBL" id="KAB1971840.1"/>
    </source>
</evidence>
<comment type="caution">
    <text evidence="4">The sequence shown here is derived from an EMBL/GenBank/DDBJ whole genome shotgun (WGS) entry which is preliminary data.</text>
</comment>
<evidence type="ECO:0000256" key="1">
    <source>
        <dbReference type="SAM" id="MobiDB-lite"/>
    </source>
</evidence>
<evidence type="ECO:0000313" key="5">
    <source>
        <dbReference type="EMBL" id="KAB1980842.1"/>
    </source>
</evidence>
<dbReference type="EMBL" id="WBKG01000077">
    <property type="protein sequence ID" value="KAB1976716.1"/>
    <property type="molecule type" value="Genomic_DNA"/>
</dbReference>
<feature type="non-terminal residue" evidence="4">
    <location>
        <position position="1"/>
    </location>
</feature>
<feature type="region of interest" description="Disordered" evidence="1">
    <location>
        <begin position="1"/>
        <end position="22"/>
    </location>
</feature>
<organism evidence="4 6">
    <name type="scientific">Streptomyces triticiradicis</name>
    <dbReference type="NCBI Taxonomy" id="2651189"/>
    <lineage>
        <taxon>Bacteria</taxon>
        <taxon>Bacillati</taxon>
        <taxon>Actinomycetota</taxon>
        <taxon>Actinomycetes</taxon>
        <taxon>Kitasatosporales</taxon>
        <taxon>Streptomycetaceae</taxon>
        <taxon>Streptomyces</taxon>
    </lineage>
</organism>
<evidence type="ECO:0000313" key="4">
    <source>
        <dbReference type="EMBL" id="KAB1977277.1"/>
    </source>
</evidence>
<dbReference type="EMBL" id="WBKG01000123">
    <property type="protein sequence ID" value="KAB1971840.1"/>
    <property type="molecule type" value="Genomic_DNA"/>
</dbReference>
<dbReference type="Proteomes" id="UP000442990">
    <property type="component" value="Unassembled WGS sequence"/>
</dbReference>
<dbReference type="EMBL" id="WBKG01000036">
    <property type="protein sequence ID" value="KAB1980842.1"/>
    <property type="molecule type" value="Genomic_DNA"/>
</dbReference>
<accession>A0A7J5D207</accession>
<gene>
    <name evidence="5" type="ORF">F8144_33525</name>
    <name evidence="4" type="ORF">F8144_42420</name>
    <name evidence="3" type="ORF">F8144_43615</name>
    <name evidence="2" type="ORF">F8144_44625</name>
</gene>
<dbReference type="AlphaFoldDB" id="A0A7J5D207"/>
<keyword evidence="6" id="KW-1185">Reference proteome</keyword>
<name>A0A7J5D207_9ACTN</name>
<dbReference type="EMBL" id="WBKG01000064">
    <property type="protein sequence ID" value="KAB1977277.1"/>
    <property type="molecule type" value="Genomic_DNA"/>
</dbReference>
<protein>
    <submittedName>
        <fullName evidence="4">Uncharacterized protein</fullName>
    </submittedName>
</protein>